<feature type="domain" description="Cadherin" evidence="13">
    <location>
        <begin position="32"/>
        <end position="115"/>
    </location>
</feature>
<evidence type="ECO:0000313" key="15">
    <source>
        <dbReference type="Proteomes" id="UP000694404"/>
    </source>
</evidence>
<dbReference type="PROSITE" id="PS00232">
    <property type="entry name" value="CADHERIN_1"/>
    <property type="match status" value="1"/>
</dbReference>
<dbReference type="CDD" id="cd11304">
    <property type="entry name" value="Cadherin_repeat"/>
    <property type="match status" value="3"/>
</dbReference>
<protein>
    <recommendedName>
        <fullName evidence="13">Cadherin domain-containing protein</fullName>
    </recommendedName>
</protein>
<evidence type="ECO:0000256" key="4">
    <source>
        <dbReference type="ARBA" id="ARBA00022729"/>
    </source>
</evidence>
<dbReference type="InterPro" id="IPR002126">
    <property type="entry name" value="Cadherin-like_dom"/>
</dbReference>
<dbReference type="FunFam" id="2.60.40.60:FF:000007">
    <property type="entry name" value="Protocadherin alpha 2"/>
    <property type="match status" value="1"/>
</dbReference>
<keyword evidence="10" id="KW-0325">Glycoprotein</keyword>
<dbReference type="Ensembl" id="ENSCABT00000032856.1">
    <property type="protein sequence ID" value="ENSCABP00000029981.1"/>
    <property type="gene ID" value="ENSCABG00000021984.1"/>
</dbReference>
<dbReference type="Gene3D" id="2.60.40.60">
    <property type="entry name" value="Cadherins"/>
    <property type="match status" value="3"/>
</dbReference>
<evidence type="ECO:0000256" key="2">
    <source>
        <dbReference type="ARBA" id="ARBA00022475"/>
    </source>
</evidence>
<accession>A0A8C0JB84</accession>
<keyword evidence="9" id="KW-0472">Membrane</keyword>
<dbReference type="InterPro" id="IPR050174">
    <property type="entry name" value="Protocadherin/Cadherin-CA"/>
</dbReference>
<evidence type="ECO:0000256" key="11">
    <source>
        <dbReference type="PROSITE-ProRule" id="PRU00043"/>
    </source>
</evidence>
<keyword evidence="15" id="KW-1185">Reference proteome</keyword>
<dbReference type="SMART" id="SM00112">
    <property type="entry name" value="CA"/>
    <property type="match status" value="2"/>
</dbReference>
<evidence type="ECO:0000256" key="12">
    <source>
        <dbReference type="SAM" id="MobiDB-lite"/>
    </source>
</evidence>
<dbReference type="PANTHER" id="PTHR24028:SF73">
    <property type="entry name" value="PROTOCADHERIN GAMMA-B3-RELATED"/>
    <property type="match status" value="1"/>
</dbReference>
<evidence type="ECO:0000256" key="10">
    <source>
        <dbReference type="ARBA" id="ARBA00023180"/>
    </source>
</evidence>
<keyword evidence="6 11" id="KW-0106">Calcium</keyword>
<dbReference type="PROSITE" id="PS50268">
    <property type="entry name" value="CADHERIN_2"/>
    <property type="match status" value="2"/>
</dbReference>
<reference evidence="14" key="2">
    <citation type="submission" date="2025-09" db="UniProtKB">
        <authorList>
            <consortium name="Ensembl"/>
        </authorList>
    </citation>
    <scope>IDENTIFICATION</scope>
</reference>
<dbReference type="Pfam" id="PF00028">
    <property type="entry name" value="Cadherin"/>
    <property type="match status" value="2"/>
</dbReference>
<dbReference type="InterPro" id="IPR020894">
    <property type="entry name" value="Cadherin_CS"/>
</dbReference>
<keyword evidence="4" id="KW-0732">Signal</keyword>
<keyword evidence="2" id="KW-1003">Cell membrane</keyword>
<evidence type="ECO:0000256" key="5">
    <source>
        <dbReference type="ARBA" id="ARBA00022737"/>
    </source>
</evidence>
<keyword evidence="8" id="KW-1133">Transmembrane helix</keyword>
<dbReference type="GeneTree" id="ENSGT00940000159725"/>
<feature type="domain" description="Cadherin" evidence="13">
    <location>
        <begin position="117"/>
        <end position="221"/>
    </location>
</feature>
<evidence type="ECO:0000256" key="1">
    <source>
        <dbReference type="ARBA" id="ARBA00004251"/>
    </source>
</evidence>
<evidence type="ECO:0000256" key="9">
    <source>
        <dbReference type="ARBA" id="ARBA00023136"/>
    </source>
</evidence>
<dbReference type="InterPro" id="IPR015919">
    <property type="entry name" value="Cadherin-like_sf"/>
</dbReference>
<dbReference type="PRINTS" id="PR00205">
    <property type="entry name" value="CADHERIN"/>
</dbReference>
<dbReference type="GO" id="GO:0007156">
    <property type="term" value="P:homophilic cell adhesion via plasma membrane adhesion molecules"/>
    <property type="evidence" value="ECO:0007669"/>
    <property type="project" value="InterPro"/>
</dbReference>
<proteinExistence type="predicted"/>
<evidence type="ECO:0000259" key="13">
    <source>
        <dbReference type="PROSITE" id="PS50268"/>
    </source>
</evidence>
<dbReference type="Proteomes" id="UP000694404">
    <property type="component" value="Unplaced"/>
</dbReference>
<keyword evidence="5" id="KW-0677">Repeat</keyword>
<organism evidence="14 15">
    <name type="scientific">Chelonoidis abingdonii</name>
    <name type="common">Abingdon island giant tortoise</name>
    <name type="synonym">Testudo abingdonii</name>
    <dbReference type="NCBI Taxonomy" id="106734"/>
    <lineage>
        <taxon>Eukaryota</taxon>
        <taxon>Metazoa</taxon>
        <taxon>Chordata</taxon>
        <taxon>Craniata</taxon>
        <taxon>Vertebrata</taxon>
        <taxon>Euteleostomi</taxon>
        <taxon>Archelosauria</taxon>
        <taxon>Testudinata</taxon>
        <taxon>Testudines</taxon>
        <taxon>Cryptodira</taxon>
        <taxon>Durocryptodira</taxon>
        <taxon>Testudinoidea</taxon>
        <taxon>Testudinidae</taxon>
        <taxon>Chelonoidis</taxon>
    </lineage>
</organism>
<evidence type="ECO:0000256" key="3">
    <source>
        <dbReference type="ARBA" id="ARBA00022692"/>
    </source>
</evidence>
<dbReference type="SUPFAM" id="SSF49313">
    <property type="entry name" value="Cadherin-like"/>
    <property type="match status" value="3"/>
</dbReference>
<comment type="subcellular location">
    <subcellularLocation>
        <location evidence="1">Cell membrane</location>
        <topology evidence="1">Single-pass type I membrane protein</topology>
    </subcellularLocation>
</comment>
<name>A0A8C0JB84_CHEAB</name>
<dbReference type="GO" id="GO:0005509">
    <property type="term" value="F:calcium ion binding"/>
    <property type="evidence" value="ECO:0007669"/>
    <property type="project" value="UniProtKB-UniRule"/>
</dbReference>
<feature type="region of interest" description="Disordered" evidence="12">
    <location>
        <begin position="1"/>
        <end position="35"/>
    </location>
</feature>
<keyword evidence="7" id="KW-0130">Cell adhesion</keyword>
<reference evidence="14" key="1">
    <citation type="submission" date="2025-08" db="UniProtKB">
        <authorList>
            <consortium name="Ensembl"/>
        </authorList>
    </citation>
    <scope>IDENTIFICATION</scope>
</reference>
<evidence type="ECO:0000256" key="7">
    <source>
        <dbReference type="ARBA" id="ARBA00022889"/>
    </source>
</evidence>
<dbReference type="PANTHER" id="PTHR24028">
    <property type="entry name" value="CADHERIN-87A"/>
    <property type="match status" value="1"/>
</dbReference>
<sequence length="295" mass="31924">MPGSSLPSLQAAEPDAVQPWGCTPGRSDSPQDPDMGLNSIQSYQLNSNTHFLLDVETRSGGVKYAELVLEKSLDREEQAVHNLILTATDGGDPVRSGTTQIRVIVLDSNDNAPVFSQPVYKVISLRENAPAGSLVLQVKATDNDTGSNAQICYVFSNIPEKALQKFSLDPETGKITVKEPLDFEESRDYTLAVEAKDGGGLVSHCKVEIEVLDENDSAPEMTLTSIANPVPEDSLPGTVIALINVKDQDSEDNGKVSCHLQDDLPFKIISSSNNYYKLVTDRAQLSPVSYILLSC</sequence>
<dbReference type="FunFam" id="2.60.40.60:FF:000002">
    <property type="entry name" value="Protocadherin alpha 2"/>
    <property type="match status" value="1"/>
</dbReference>
<evidence type="ECO:0000256" key="6">
    <source>
        <dbReference type="ARBA" id="ARBA00022837"/>
    </source>
</evidence>
<evidence type="ECO:0000256" key="8">
    <source>
        <dbReference type="ARBA" id="ARBA00022989"/>
    </source>
</evidence>
<dbReference type="AlphaFoldDB" id="A0A8C0JB84"/>
<keyword evidence="3" id="KW-0812">Transmembrane</keyword>
<evidence type="ECO:0000313" key="14">
    <source>
        <dbReference type="Ensembl" id="ENSCABP00000029981.1"/>
    </source>
</evidence>
<dbReference type="GO" id="GO:0005886">
    <property type="term" value="C:plasma membrane"/>
    <property type="evidence" value="ECO:0007669"/>
    <property type="project" value="UniProtKB-SubCell"/>
</dbReference>